<proteinExistence type="predicted"/>
<accession>A0A563VUU0</accession>
<dbReference type="AlphaFoldDB" id="A0A563VUU0"/>
<reference evidence="1 2" key="1">
    <citation type="submission" date="2019-01" db="EMBL/GenBank/DDBJ databases">
        <authorList>
            <person name="Brito A."/>
        </authorList>
    </citation>
    <scope>NUCLEOTIDE SEQUENCE [LARGE SCALE GENOMIC DNA]</scope>
    <source>
        <strain evidence="1">1</strain>
    </source>
</reference>
<name>A0A563VUU0_9CYAN</name>
<evidence type="ECO:0000313" key="2">
    <source>
        <dbReference type="Proteomes" id="UP000320055"/>
    </source>
</evidence>
<gene>
    <name evidence="1" type="ORF">H1P_3160002</name>
</gene>
<dbReference type="EMBL" id="CAACVJ010000242">
    <property type="protein sequence ID" value="VEP15207.1"/>
    <property type="molecule type" value="Genomic_DNA"/>
</dbReference>
<sequence>MSDLRKNEHQLVQINGFIDNYQRHSSMLEVQILKLKLKEEKLRDKIIFQSIKDKISTR</sequence>
<organism evidence="1 2">
    <name type="scientific">Hyella patelloides LEGE 07179</name>
    <dbReference type="NCBI Taxonomy" id="945734"/>
    <lineage>
        <taxon>Bacteria</taxon>
        <taxon>Bacillati</taxon>
        <taxon>Cyanobacteriota</taxon>
        <taxon>Cyanophyceae</taxon>
        <taxon>Pleurocapsales</taxon>
        <taxon>Hyellaceae</taxon>
        <taxon>Hyella</taxon>
    </lineage>
</organism>
<evidence type="ECO:0000313" key="1">
    <source>
        <dbReference type="EMBL" id="VEP15207.1"/>
    </source>
</evidence>
<dbReference type="Proteomes" id="UP000320055">
    <property type="component" value="Unassembled WGS sequence"/>
</dbReference>
<protein>
    <submittedName>
        <fullName evidence="1">Uncharacterized protein</fullName>
    </submittedName>
</protein>
<keyword evidence="2" id="KW-1185">Reference proteome</keyword>